<evidence type="ECO:0000259" key="3">
    <source>
        <dbReference type="Pfam" id="PF13359"/>
    </source>
</evidence>
<comment type="caution">
    <text evidence="4">The sequence shown here is derived from an EMBL/GenBank/DDBJ whole genome shotgun (WGS) entry which is preliminary data.</text>
</comment>
<dbReference type="Pfam" id="PF13359">
    <property type="entry name" value="DDE_Tnp_4"/>
    <property type="match status" value="1"/>
</dbReference>
<protein>
    <recommendedName>
        <fullName evidence="3">DDE Tnp4 domain-containing protein</fullName>
    </recommendedName>
</protein>
<proteinExistence type="predicted"/>
<evidence type="ECO:0000256" key="2">
    <source>
        <dbReference type="ARBA" id="ARBA00022723"/>
    </source>
</evidence>
<dbReference type="InterPro" id="IPR027806">
    <property type="entry name" value="HARBI1_dom"/>
</dbReference>
<reference evidence="4" key="2">
    <citation type="submission" date="2017-10" db="EMBL/GenBank/DDBJ databases">
        <title>Ladona fulva Genome sequencing and assembly.</title>
        <authorList>
            <person name="Murali S."/>
            <person name="Richards S."/>
            <person name="Bandaranaike D."/>
            <person name="Bellair M."/>
            <person name="Blankenburg K."/>
            <person name="Chao H."/>
            <person name="Dinh H."/>
            <person name="Doddapaneni H."/>
            <person name="Dugan-Rocha S."/>
            <person name="Elkadiri S."/>
            <person name="Gnanaolivu R."/>
            <person name="Hernandez B."/>
            <person name="Skinner E."/>
            <person name="Javaid M."/>
            <person name="Lee S."/>
            <person name="Li M."/>
            <person name="Ming W."/>
            <person name="Munidasa M."/>
            <person name="Muniz J."/>
            <person name="Nguyen L."/>
            <person name="Hughes D."/>
            <person name="Osuji N."/>
            <person name="Pu L.-L."/>
            <person name="Puazo M."/>
            <person name="Qu C."/>
            <person name="Quiroz J."/>
            <person name="Raj R."/>
            <person name="Weissenberger G."/>
            <person name="Xin Y."/>
            <person name="Zou X."/>
            <person name="Han Y."/>
            <person name="Worley K."/>
            <person name="Muzny D."/>
            <person name="Gibbs R."/>
        </authorList>
    </citation>
    <scope>NUCLEOTIDE SEQUENCE</scope>
    <source>
        <strain evidence="4">Sampled in the wild</strain>
    </source>
</reference>
<keyword evidence="5" id="KW-1185">Reference proteome</keyword>
<reference evidence="4" key="1">
    <citation type="submission" date="2013-04" db="EMBL/GenBank/DDBJ databases">
        <authorList>
            <person name="Qu J."/>
            <person name="Murali S.C."/>
            <person name="Bandaranaike D."/>
            <person name="Bellair M."/>
            <person name="Blankenburg K."/>
            <person name="Chao H."/>
            <person name="Dinh H."/>
            <person name="Doddapaneni H."/>
            <person name="Downs B."/>
            <person name="Dugan-Rocha S."/>
            <person name="Elkadiri S."/>
            <person name="Gnanaolivu R.D."/>
            <person name="Hernandez B."/>
            <person name="Javaid M."/>
            <person name="Jayaseelan J.C."/>
            <person name="Lee S."/>
            <person name="Li M."/>
            <person name="Ming W."/>
            <person name="Munidasa M."/>
            <person name="Muniz J."/>
            <person name="Nguyen L."/>
            <person name="Ongeri F."/>
            <person name="Osuji N."/>
            <person name="Pu L.-L."/>
            <person name="Puazo M."/>
            <person name="Qu C."/>
            <person name="Quiroz J."/>
            <person name="Raj R."/>
            <person name="Weissenberger G."/>
            <person name="Xin Y."/>
            <person name="Zou X."/>
            <person name="Han Y."/>
            <person name="Richards S."/>
            <person name="Worley K."/>
            <person name="Muzny D."/>
            <person name="Gibbs R."/>
        </authorList>
    </citation>
    <scope>NUCLEOTIDE SEQUENCE</scope>
    <source>
        <strain evidence="4">Sampled in the wild</strain>
    </source>
</reference>
<comment type="cofactor">
    <cofactor evidence="1">
        <name>a divalent metal cation</name>
        <dbReference type="ChEBI" id="CHEBI:60240"/>
    </cofactor>
</comment>
<organism evidence="4 5">
    <name type="scientific">Ladona fulva</name>
    <name type="common">Scarce chaser dragonfly</name>
    <name type="synonym">Libellula fulva</name>
    <dbReference type="NCBI Taxonomy" id="123851"/>
    <lineage>
        <taxon>Eukaryota</taxon>
        <taxon>Metazoa</taxon>
        <taxon>Ecdysozoa</taxon>
        <taxon>Arthropoda</taxon>
        <taxon>Hexapoda</taxon>
        <taxon>Insecta</taxon>
        <taxon>Pterygota</taxon>
        <taxon>Palaeoptera</taxon>
        <taxon>Odonata</taxon>
        <taxon>Epiprocta</taxon>
        <taxon>Anisoptera</taxon>
        <taxon>Libelluloidea</taxon>
        <taxon>Libellulidae</taxon>
        <taxon>Ladona</taxon>
    </lineage>
</organism>
<gene>
    <name evidence="4" type="ORF">J437_LFUL013919</name>
</gene>
<dbReference type="Proteomes" id="UP000792457">
    <property type="component" value="Unassembled WGS sequence"/>
</dbReference>
<evidence type="ECO:0000313" key="4">
    <source>
        <dbReference type="EMBL" id="KAG8234001.1"/>
    </source>
</evidence>
<dbReference type="AlphaFoldDB" id="A0A8K0KF44"/>
<dbReference type="GO" id="GO:0046872">
    <property type="term" value="F:metal ion binding"/>
    <property type="evidence" value="ECO:0007669"/>
    <property type="project" value="UniProtKB-KW"/>
</dbReference>
<name>A0A8K0KF44_LADFU</name>
<keyword evidence="2" id="KW-0479">Metal-binding</keyword>
<sequence length="141" mass="16080">MGKQVLSGNIFPPDERLPDLNKVVPYVIVGDETFRLHKHGLKPYCKITARGEKSKVIFNYRLPHAHRVMENAFGVLSQIFRVFYSPIAVTPEKCELLVIAACCLHNILRNGYLEHHQQPHYLYDSSIDPPASMSVGPYTKF</sequence>
<evidence type="ECO:0000313" key="5">
    <source>
        <dbReference type="Proteomes" id="UP000792457"/>
    </source>
</evidence>
<accession>A0A8K0KF44</accession>
<feature type="domain" description="DDE Tnp4" evidence="3">
    <location>
        <begin position="26"/>
        <end position="106"/>
    </location>
</feature>
<evidence type="ECO:0000256" key="1">
    <source>
        <dbReference type="ARBA" id="ARBA00001968"/>
    </source>
</evidence>
<dbReference type="EMBL" id="KZ308762">
    <property type="protein sequence ID" value="KAG8234001.1"/>
    <property type="molecule type" value="Genomic_DNA"/>
</dbReference>
<dbReference type="OrthoDB" id="6581217at2759"/>